<keyword evidence="10" id="KW-0732">Signal</keyword>
<keyword evidence="3 8" id="KW-1134">Transmembrane beta strand</keyword>
<keyword evidence="6 8" id="KW-0472">Membrane</keyword>
<feature type="signal peptide" evidence="10">
    <location>
        <begin position="1"/>
        <end position="19"/>
    </location>
</feature>
<keyword evidence="4 8" id="KW-0812">Transmembrane</keyword>
<sequence>MKKLLPLLILLFYSAFTFAQGVASVKGVVIDKQTGEPMLGAMVTLKNKSGYAKSSGTGLDGSFVFKNVPDGNLEIEVKYISFQKAELNFEIKSGTPRYFKIQLEAKINNLKDVIVSGHSNRESDQSARKLEQRSDQVLNAVSAKTIEVSPDITVANVTQRVSGVSIERSNNGEGQYAIIRGMEKRYTYTLIDGFKIPSPDNKNRYVPLDIFPADIIERLEVYKSLTPSMEGDAIGGAINLVLKTAPDDFTMKFNLGTGLSQSVLDHGFTNFGNNDKTFRSPRINNGNSYNAIINDFSNNGQHFNNSKSPLGTIAGLSIGGRSADKKFGAIVAVSYQNIYKNTKGTFFQTDVDPVSNAPLVTDIQARTYSTQQQRTSAIGKFDYIFNRNNKIDLTSSFIDLAQNQYRYVSDTSLNLARTGIGQGRVTENPRSDRMVQKIYNFKLHGDHKLSDKFSINWTGIYSKATANENRYQLALITGRTLQTDGSVAQQPVTIDALKGQTQTFAYNADQDKSGYLNFVYSPTIAGTKVEFTAGGMYRNKTRNSTYDSYTLGLPLTNSTQTYNGNIDNNTFIVSTLQGTASDPLNYDFTENIGGGYGQVKFAVGKLNVLGGVRYEHTDQNWTDALPVTQLGKTGSIKYYDFLPSLNLKYELSDKQNIRATYYSAISRPNFYELIPHTTGDPDADYQEVGNPNLKRATADNYDLRYEFFPKALDQFLAGVFYKRIENPIEYALVKQGSSLDYVSQAGNFGTAHNYGFELDVTKYIRHFGIRANYAYTQSKITSSKREDYKDANGNNTFRTVDQSRPLQGQSKNIGNLSLLYKDAKSGFDAQISAVYTGERINSVSAYLNNDVWQKGFVTLDFSTEKKIYKNLYIYAKATNLLNTPYKLFIKLPYPPLGKPGASGQAVEYQAAGEDTFVRRDTYQQYYILGLHYKL</sequence>
<evidence type="ECO:0000313" key="14">
    <source>
        <dbReference type="Proteomes" id="UP000186720"/>
    </source>
</evidence>
<evidence type="ECO:0000313" key="13">
    <source>
        <dbReference type="EMBL" id="OKS87126.1"/>
    </source>
</evidence>
<dbReference type="OrthoDB" id="8727862at2"/>
<dbReference type="RefSeq" id="WP_074489788.1">
    <property type="nucleotide sequence ID" value="NZ_FPAM01000005.1"/>
</dbReference>
<dbReference type="InterPro" id="IPR000531">
    <property type="entry name" value="Beta-barrel_TonB"/>
</dbReference>
<evidence type="ECO:0000256" key="6">
    <source>
        <dbReference type="ARBA" id="ARBA00023136"/>
    </source>
</evidence>
<reference evidence="13 14" key="1">
    <citation type="submission" date="2016-11" db="EMBL/GenBank/DDBJ databases">
        <title>Whole Genome Sequencing of Mucilaginibacter polytrichastri RG4-7(T) isolated from the moss sample.</title>
        <authorList>
            <person name="Li Y."/>
        </authorList>
    </citation>
    <scope>NUCLEOTIDE SEQUENCE [LARGE SCALE GENOMIC DNA]</scope>
    <source>
        <strain evidence="13 14">RG4-7</strain>
    </source>
</reference>
<feature type="domain" description="TonB-dependent receptor-like beta-barrel" evidence="11">
    <location>
        <begin position="400"/>
        <end position="880"/>
    </location>
</feature>
<dbReference type="Gene3D" id="2.60.40.1120">
    <property type="entry name" value="Carboxypeptidase-like, regulatory domain"/>
    <property type="match status" value="1"/>
</dbReference>
<evidence type="ECO:0008006" key="15">
    <source>
        <dbReference type="Google" id="ProtNLM"/>
    </source>
</evidence>
<dbReference type="Pfam" id="PF13715">
    <property type="entry name" value="CarbopepD_reg_2"/>
    <property type="match status" value="1"/>
</dbReference>
<dbReference type="InterPro" id="IPR037066">
    <property type="entry name" value="Plug_dom_sf"/>
</dbReference>
<evidence type="ECO:0000256" key="4">
    <source>
        <dbReference type="ARBA" id="ARBA00022692"/>
    </source>
</evidence>
<dbReference type="Proteomes" id="UP000186720">
    <property type="component" value="Unassembled WGS sequence"/>
</dbReference>
<evidence type="ECO:0000256" key="2">
    <source>
        <dbReference type="ARBA" id="ARBA00022448"/>
    </source>
</evidence>
<evidence type="ECO:0000256" key="10">
    <source>
        <dbReference type="SAM" id="SignalP"/>
    </source>
</evidence>
<dbReference type="Gene3D" id="2.170.130.10">
    <property type="entry name" value="TonB-dependent receptor, plug domain"/>
    <property type="match status" value="1"/>
</dbReference>
<feature type="domain" description="TonB-dependent receptor plug" evidence="12">
    <location>
        <begin position="134"/>
        <end position="237"/>
    </location>
</feature>
<gene>
    <name evidence="13" type="ORF">RG47T_2585</name>
</gene>
<keyword evidence="14" id="KW-1185">Reference proteome</keyword>
<dbReference type="SUPFAM" id="SSF56935">
    <property type="entry name" value="Porins"/>
    <property type="match status" value="1"/>
</dbReference>
<dbReference type="CDD" id="cd01347">
    <property type="entry name" value="ligand_gated_channel"/>
    <property type="match status" value="1"/>
</dbReference>
<dbReference type="SUPFAM" id="SSF49464">
    <property type="entry name" value="Carboxypeptidase regulatory domain-like"/>
    <property type="match status" value="1"/>
</dbReference>
<evidence type="ECO:0000256" key="5">
    <source>
        <dbReference type="ARBA" id="ARBA00023077"/>
    </source>
</evidence>
<evidence type="ECO:0000256" key="1">
    <source>
        <dbReference type="ARBA" id="ARBA00004571"/>
    </source>
</evidence>
<name>A0A1Q5ZZF2_9SPHI</name>
<protein>
    <recommendedName>
        <fullName evidence="15">TonB-dependent receptor plug domain-containing protein</fullName>
    </recommendedName>
</protein>
<dbReference type="InterPro" id="IPR008969">
    <property type="entry name" value="CarboxyPept-like_regulatory"/>
</dbReference>
<dbReference type="STRING" id="1302689.RG47T_2585"/>
<organism evidence="13 14">
    <name type="scientific">Mucilaginibacter polytrichastri</name>
    <dbReference type="NCBI Taxonomy" id="1302689"/>
    <lineage>
        <taxon>Bacteria</taxon>
        <taxon>Pseudomonadati</taxon>
        <taxon>Bacteroidota</taxon>
        <taxon>Sphingobacteriia</taxon>
        <taxon>Sphingobacteriales</taxon>
        <taxon>Sphingobacteriaceae</taxon>
        <taxon>Mucilaginibacter</taxon>
    </lineage>
</organism>
<evidence type="ECO:0000256" key="3">
    <source>
        <dbReference type="ARBA" id="ARBA00022452"/>
    </source>
</evidence>
<dbReference type="InterPro" id="IPR012910">
    <property type="entry name" value="Plug_dom"/>
</dbReference>
<proteinExistence type="inferred from homology"/>
<dbReference type="AlphaFoldDB" id="A0A1Q5ZZF2"/>
<dbReference type="EMBL" id="MPPL01000001">
    <property type="protein sequence ID" value="OKS87126.1"/>
    <property type="molecule type" value="Genomic_DNA"/>
</dbReference>
<evidence type="ECO:0000259" key="11">
    <source>
        <dbReference type="Pfam" id="PF00593"/>
    </source>
</evidence>
<comment type="caution">
    <text evidence="13">The sequence shown here is derived from an EMBL/GenBank/DDBJ whole genome shotgun (WGS) entry which is preliminary data.</text>
</comment>
<keyword evidence="5 9" id="KW-0798">TonB box</keyword>
<dbReference type="PANTHER" id="PTHR40980:SF4">
    <property type="entry name" value="TONB-DEPENDENT RECEPTOR-LIKE BETA-BARREL DOMAIN-CONTAINING PROTEIN"/>
    <property type="match status" value="1"/>
</dbReference>
<keyword evidence="2 8" id="KW-0813">Transport</keyword>
<keyword evidence="7 8" id="KW-0998">Cell outer membrane</keyword>
<evidence type="ECO:0000259" key="12">
    <source>
        <dbReference type="Pfam" id="PF07715"/>
    </source>
</evidence>
<evidence type="ECO:0000256" key="7">
    <source>
        <dbReference type="ARBA" id="ARBA00023237"/>
    </source>
</evidence>
<dbReference type="PANTHER" id="PTHR40980">
    <property type="entry name" value="PLUG DOMAIN-CONTAINING PROTEIN"/>
    <property type="match status" value="1"/>
</dbReference>
<dbReference type="Pfam" id="PF00593">
    <property type="entry name" value="TonB_dep_Rec_b-barrel"/>
    <property type="match status" value="1"/>
</dbReference>
<dbReference type="Gene3D" id="2.40.170.20">
    <property type="entry name" value="TonB-dependent receptor, beta-barrel domain"/>
    <property type="match status" value="1"/>
</dbReference>
<evidence type="ECO:0000256" key="8">
    <source>
        <dbReference type="PROSITE-ProRule" id="PRU01360"/>
    </source>
</evidence>
<evidence type="ECO:0000256" key="9">
    <source>
        <dbReference type="RuleBase" id="RU003357"/>
    </source>
</evidence>
<dbReference type="PROSITE" id="PS52016">
    <property type="entry name" value="TONB_DEPENDENT_REC_3"/>
    <property type="match status" value="1"/>
</dbReference>
<comment type="similarity">
    <text evidence="8 9">Belongs to the TonB-dependent receptor family.</text>
</comment>
<dbReference type="InterPro" id="IPR039426">
    <property type="entry name" value="TonB-dep_rcpt-like"/>
</dbReference>
<feature type="chain" id="PRO_5010312371" description="TonB-dependent receptor plug domain-containing protein" evidence="10">
    <location>
        <begin position="20"/>
        <end position="934"/>
    </location>
</feature>
<dbReference type="Pfam" id="PF07715">
    <property type="entry name" value="Plug"/>
    <property type="match status" value="1"/>
</dbReference>
<comment type="subcellular location">
    <subcellularLocation>
        <location evidence="1 8">Cell outer membrane</location>
        <topology evidence="1 8">Multi-pass membrane protein</topology>
    </subcellularLocation>
</comment>
<dbReference type="GO" id="GO:0009279">
    <property type="term" value="C:cell outer membrane"/>
    <property type="evidence" value="ECO:0007669"/>
    <property type="project" value="UniProtKB-SubCell"/>
</dbReference>
<accession>A0A1Q5ZZF2</accession>
<dbReference type="InterPro" id="IPR036942">
    <property type="entry name" value="Beta-barrel_TonB_sf"/>
</dbReference>